<dbReference type="Proteomes" id="UP001596282">
    <property type="component" value="Unassembled WGS sequence"/>
</dbReference>
<feature type="transmembrane region" description="Helical" evidence="1">
    <location>
        <begin position="125"/>
        <end position="146"/>
    </location>
</feature>
<feature type="transmembrane region" description="Helical" evidence="1">
    <location>
        <begin position="103"/>
        <end position="119"/>
    </location>
</feature>
<evidence type="ECO:0000313" key="4">
    <source>
        <dbReference type="Proteomes" id="UP001596282"/>
    </source>
</evidence>
<keyword evidence="1" id="KW-1133">Transmembrane helix</keyword>
<dbReference type="NCBIfam" id="TIGR00254">
    <property type="entry name" value="GGDEF"/>
    <property type="match status" value="1"/>
</dbReference>
<dbReference type="PANTHER" id="PTHR45138:SF9">
    <property type="entry name" value="DIGUANYLATE CYCLASE DGCM-RELATED"/>
    <property type="match status" value="1"/>
</dbReference>
<evidence type="ECO:0000259" key="2">
    <source>
        <dbReference type="PROSITE" id="PS50887"/>
    </source>
</evidence>
<keyword evidence="1" id="KW-0472">Membrane</keyword>
<reference evidence="4" key="1">
    <citation type="journal article" date="2019" name="Int. J. Syst. Evol. Microbiol.">
        <title>The Global Catalogue of Microorganisms (GCM) 10K type strain sequencing project: providing services to taxonomists for standard genome sequencing and annotation.</title>
        <authorList>
            <consortium name="The Broad Institute Genomics Platform"/>
            <consortium name="The Broad Institute Genome Sequencing Center for Infectious Disease"/>
            <person name="Wu L."/>
            <person name="Ma J."/>
        </authorList>
    </citation>
    <scope>NUCLEOTIDE SEQUENCE [LARGE SCALE GENOMIC DNA]</scope>
    <source>
        <strain evidence="4">CCM 8933</strain>
    </source>
</reference>
<dbReference type="InterPro" id="IPR029787">
    <property type="entry name" value="Nucleotide_cyclase"/>
</dbReference>
<dbReference type="SMART" id="SM00267">
    <property type="entry name" value="GGDEF"/>
    <property type="match status" value="1"/>
</dbReference>
<evidence type="ECO:0000313" key="3">
    <source>
        <dbReference type="EMBL" id="MFC6182567.1"/>
    </source>
</evidence>
<feature type="transmembrane region" description="Helical" evidence="1">
    <location>
        <begin position="158"/>
        <end position="179"/>
    </location>
</feature>
<feature type="transmembrane region" description="Helical" evidence="1">
    <location>
        <begin position="185"/>
        <end position="204"/>
    </location>
</feature>
<name>A0ABW1S563_9LACO</name>
<dbReference type="InterPro" id="IPR000160">
    <property type="entry name" value="GGDEF_dom"/>
</dbReference>
<dbReference type="InterPro" id="IPR050469">
    <property type="entry name" value="Diguanylate_Cyclase"/>
</dbReference>
<evidence type="ECO:0000256" key="1">
    <source>
        <dbReference type="SAM" id="Phobius"/>
    </source>
</evidence>
<gene>
    <name evidence="3" type="ORF">ACFP5Y_15110</name>
</gene>
<dbReference type="CDD" id="cd01949">
    <property type="entry name" value="GGDEF"/>
    <property type="match status" value="1"/>
</dbReference>
<dbReference type="PANTHER" id="PTHR45138">
    <property type="entry name" value="REGULATORY COMPONENTS OF SENSORY TRANSDUCTION SYSTEM"/>
    <property type="match status" value="1"/>
</dbReference>
<dbReference type="RefSeq" id="WP_137627199.1">
    <property type="nucleotide sequence ID" value="NZ_BJDJ01000001.1"/>
</dbReference>
<dbReference type="EMBL" id="JBHSSC010000045">
    <property type="protein sequence ID" value="MFC6182567.1"/>
    <property type="molecule type" value="Genomic_DNA"/>
</dbReference>
<protein>
    <submittedName>
        <fullName evidence="3">GGDEF domain-containing protein</fullName>
    </submittedName>
</protein>
<feature type="transmembrane region" description="Helical" evidence="1">
    <location>
        <begin position="79"/>
        <end position="96"/>
    </location>
</feature>
<feature type="transmembrane region" description="Helical" evidence="1">
    <location>
        <begin position="16"/>
        <end position="37"/>
    </location>
</feature>
<organism evidence="3 4">
    <name type="scientific">Lactiplantibacillus daowaiensis</name>
    <dbReference type="NCBI Taxonomy" id="2559918"/>
    <lineage>
        <taxon>Bacteria</taxon>
        <taxon>Bacillati</taxon>
        <taxon>Bacillota</taxon>
        <taxon>Bacilli</taxon>
        <taxon>Lactobacillales</taxon>
        <taxon>Lactobacillaceae</taxon>
        <taxon>Lactiplantibacillus</taxon>
    </lineage>
</organism>
<dbReference type="PROSITE" id="PS50887">
    <property type="entry name" value="GGDEF"/>
    <property type="match status" value="1"/>
</dbReference>
<dbReference type="SUPFAM" id="SSF55073">
    <property type="entry name" value="Nucleotide cyclase"/>
    <property type="match status" value="1"/>
</dbReference>
<dbReference type="InterPro" id="IPR043128">
    <property type="entry name" value="Rev_trsase/Diguanyl_cyclase"/>
</dbReference>
<comment type="caution">
    <text evidence="3">The sequence shown here is derived from an EMBL/GenBank/DDBJ whole genome shotgun (WGS) entry which is preliminary data.</text>
</comment>
<keyword evidence="4" id="KW-1185">Reference proteome</keyword>
<dbReference type="Pfam" id="PF00990">
    <property type="entry name" value="GGDEF"/>
    <property type="match status" value="1"/>
</dbReference>
<feature type="transmembrane region" description="Helical" evidence="1">
    <location>
        <begin position="49"/>
        <end position="67"/>
    </location>
</feature>
<feature type="domain" description="GGDEF" evidence="2">
    <location>
        <begin position="249"/>
        <end position="385"/>
    </location>
</feature>
<sequence>MYYIDDFFRDVLDPRAVMIVLFTLGLIVTLTAITYTLEYHVTHRSAKCHRCLHLLEGGLVIIGIALLRQAFLTQNLGNLYSWGYVIAQLTILLLNLYTMHNRVIVTINIVAPVAFYVHATHANAVFSRPGLALVMWVLLSATIWYLYRHQTTVLAHELMFIGLQASFAVSWFLLIWSVYPFKLLYLVNVIALFVTYMLIIRFFMNRIDRTITHFHQLNQAANHDELTGVLNRACFDTVSNTTLNQYQPTSMTMAMFDIDHFKQFNDHYGHLVGDQVLRHVAQHFRQALIQPNSHRQLFRYGGEEFIILFRDEALPKVQQAVAAAQQSLRQTPLHYQDQNLTVSVSIGMAGLRPTDTDFNTWFQRVDHDLYLAKAAGRDCLIIEGVIRPNQAH</sequence>
<accession>A0ABW1S563</accession>
<dbReference type="Gene3D" id="3.30.70.270">
    <property type="match status" value="1"/>
</dbReference>
<keyword evidence="1" id="KW-0812">Transmembrane</keyword>
<proteinExistence type="predicted"/>